<protein>
    <submittedName>
        <fullName evidence="1">Uncharacterized protein</fullName>
    </submittedName>
</protein>
<organism evidence="1 2">
    <name type="scientific">Haliangium ochraceum (strain DSM 14365 / JCM 11303 / SMP-2)</name>
    <dbReference type="NCBI Taxonomy" id="502025"/>
    <lineage>
        <taxon>Bacteria</taxon>
        <taxon>Pseudomonadati</taxon>
        <taxon>Myxococcota</taxon>
        <taxon>Polyangia</taxon>
        <taxon>Haliangiales</taxon>
        <taxon>Kofleriaceae</taxon>
        <taxon>Haliangium</taxon>
    </lineage>
</organism>
<proteinExistence type="predicted"/>
<sequence length="349" mass="35406">MHKPTVPQPPPARGPRKRTLPMLLGALLLGALLVACGGEESSSEPQSYTYVIDSLSAPQTAAEAVESYGLDVDGKADDSNRGVDNALGSLLATLSSMADLDVASALQAGVDDGSIILLAQLDTPDLEQSDAATVGLYLGANPNPAACADDADTACRLHLQGDASFEISADTPSDTTLSGALESGGFAMGADSAPGTVPFVLPALDDGAEPLQLTLVGARVQVGAVSEDGLAEGVLGGAVPFDEIENTILPLFYEGIADTVATDCSGEAPACCTADSAGAGILEFFDADDDCAVSLEEFSGNFFLSLFLNPDVDLFDDTGAYNPNTDGVNDAMSLGVGFTATGASFAQPQ</sequence>
<name>D0LVG8_HALO1</name>
<evidence type="ECO:0000313" key="2">
    <source>
        <dbReference type="Proteomes" id="UP000001880"/>
    </source>
</evidence>
<dbReference type="EMBL" id="CP001804">
    <property type="protein sequence ID" value="ACY17529.1"/>
    <property type="molecule type" value="Genomic_DNA"/>
</dbReference>
<dbReference type="KEGG" id="hoh:Hoch_5041"/>
<dbReference type="HOGENOM" id="CLU_794032_0_0_7"/>
<reference evidence="1 2" key="1">
    <citation type="journal article" date="2010" name="Stand. Genomic Sci.">
        <title>Complete genome sequence of Haliangium ochraceum type strain (SMP-2).</title>
        <authorList>
            <consortium name="US DOE Joint Genome Institute (JGI-PGF)"/>
            <person name="Ivanova N."/>
            <person name="Daum C."/>
            <person name="Lang E."/>
            <person name="Abt B."/>
            <person name="Kopitz M."/>
            <person name="Saunders E."/>
            <person name="Lapidus A."/>
            <person name="Lucas S."/>
            <person name="Glavina Del Rio T."/>
            <person name="Nolan M."/>
            <person name="Tice H."/>
            <person name="Copeland A."/>
            <person name="Cheng J.F."/>
            <person name="Chen F."/>
            <person name="Bruce D."/>
            <person name="Goodwin L."/>
            <person name="Pitluck S."/>
            <person name="Mavromatis K."/>
            <person name="Pati A."/>
            <person name="Mikhailova N."/>
            <person name="Chen A."/>
            <person name="Palaniappan K."/>
            <person name="Land M."/>
            <person name="Hauser L."/>
            <person name="Chang Y.J."/>
            <person name="Jeffries C.D."/>
            <person name="Detter J.C."/>
            <person name="Brettin T."/>
            <person name="Rohde M."/>
            <person name="Goker M."/>
            <person name="Bristow J."/>
            <person name="Markowitz V."/>
            <person name="Eisen J.A."/>
            <person name="Hugenholtz P."/>
            <person name="Kyrpides N.C."/>
            <person name="Klenk H.P."/>
        </authorList>
    </citation>
    <scope>NUCLEOTIDE SEQUENCE [LARGE SCALE GENOMIC DNA]</scope>
    <source>
        <strain evidence="2">DSM 14365 / CIP 107738 / JCM 11303 / AJ 13395 / SMP-2</strain>
    </source>
</reference>
<gene>
    <name evidence="1" type="ordered locus">Hoch_5041</name>
</gene>
<dbReference type="AlphaFoldDB" id="D0LVG8"/>
<accession>D0LVG8</accession>
<keyword evidence="2" id="KW-1185">Reference proteome</keyword>
<evidence type="ECO:0000313" key="1">
    <source>
        <dbReference type="EMBL" id="ACY17529.1"/>
    </source>
</evidence>
<dbReference type="Proteomes" id="UP000001880">
    <property type="component" value="Chromosome"/>
</dbReference>